<reference evidence="1" key="1">
    <citation type="submission" date="2020-10" db="EMBL/GenBank/DDBJ databases">
        <authorList>
            <person name="Gilroy R."/>
        </authorList>
    </citation>
    <scope>NUCLEOTIDE SEQUENCE</scope>
    <source>
        <strain evidence="1">ChiGjej3B3-7149</strain>
    </source>
</reference>
<evidence type="ECO:0000313" key="2">
    <source>
        <dbReference type="Proteomes" id="UP000824238"/>
    </source>
</evidence>
<accession>A0A9D1DLK0</accession>
<reference evidence="1" key="2">
    <citation type="journal article" date="2021" name="PeerJ">
        <title>Extensive microbial diversity within the chicken gut microbiome revealed by metagenomics and culture.</title>
        <authorList>
            <person name="Gilroy R."/>
            <person name="Ravi A."/>
            <person name="Getino M."/>
            <person name="Pursley I."/>
            <person name="Horton D.L."/>
            <person name="Alikhan N.F."/>
            <person name="Baker D."/>
            <person name="Gharbi K."/>
            <person name="Hall N."/>
            <person name="Watson M."/>
            <person name="Adriaenssens E.M."/>
            <person name="Foster-Nyarko E."/>
            <person name="Jarju S."/>
            <person name="Secka A."/>
            <person name="Antonio M."/>
            <person name="Oren A."/>
            <person name="Chaudhuri R.R."/>
            <person name="La Ragione R."/>
            <person name="Hildebrand F."/>
            <person name="Pallen M.J."/>
        </authorList>
    </citation>
    <scope>NUCLEOTIDE SEQUENCE</scope>
    <source>
        <strain evidence="1">ChiGjej3B3-7149</strain>
    </source>
</reference>
<protein>
    <submittedName>
        <fullName evidence="1">Uncharacterized protein</fullName>
    </submittedName>
</protein>
<proteinExistence type="predicted"/>
<dbReference type="EMBL" id="DVHH01000142">
    <property type="protein sequence ID" value="HIR55076.1"/>
    <property type="molecule type" value="Genomic_DNA"/>
</dbReference>
<dbReference type="Proteomes" id="UP000824238">
    <property type="component" value="Unassembled WGS sequence"/>
</dbReference>
<sequence>MQDTINIAAVDDLPADLERLGAALETYAAQHELTIEASGFRSGEELLEAAASGGFDIVFST</sequence>
<organism evidence="1 2">
    <name type="scientific">Candidatus Scatomorpha intestinigallinarum</name>
    <dbReference type="NCBI Taxonomy" id="2840923"/>
    <lineage>
        <taxon>Bacteria</taxon>
        <taxon>Bacillati</taxon>
        <taxon>Bacillota</taxon>
        <taxon>Clostridia</taxon>
        <taxon>Eubacteriales</taxon>
        <taxon>Candidatus Scatomorpha</taxon>
    </lineage>
</organism>
<comment type="caution">
    <text evidence="1">The sequence shown here is derived from an EMBL/GenBank/DDBJ whole genome shotgun (WGS) entry which is preliminary data.</text>
</comment>
<name>A0A9D1DLK0_9FIRM</name>
<evidence type="ECO:0000313" key="1">
    <source>
        <dbReference type="EMBL" id="HIR55076.1"/>
    </source>
</evidence>
<gene>
    <name evidence="1" type="ORF">IAD36_05735</name>
</gene>
<dbReference type="AlphaFoldDB" id="A0A9D1DLK0"/>